<feature type="domain" description="PhoH-like protein" evidence="3">
    <location>
        <begin position="126"/>
        <end position="316"/>
    </location>
</feature>
<proteinExistence type="predicted"/>
<evidence type="ECO:0000313" key="5">
    <source>
        <dbReference type="Proteomes" id="UP000597877"/>
    </source>
</evidence>
<dbReference type="InterPro" id="IPR027417">
    <property type="entry name" value="P-loop_NTPase"/>
</dbReference>
<evidence type="ECO:0000256" key="1">
    <source>
        <dbReference type="ARBA" id="ARBA00022741"/>
    </source>
</evidence>
<dbReference type="EMBL" id="JACOOZ010000003">
    <property type="protein sequence ID" value="MBC5667397.1"/>
    <property type="molecule type" value="Genomic_DNA"/>
</dbReference>
<dbReference type="Gene3D" id="3.40.50.300">
    <property type="entry name" value="P-loop containing nucleotide triphosphate hydrolases"/>
    <property type="match status" value="1"/>
</dbReference>
<evidence type="ECO:0000256" key="2">
    <source>
        <dbReference type="ARBA" id="ARBA00022840"/>
    </source>
</evidence>
<organism evidence="4 5">
    <name type="scientific">Eubacterium segne</name>
    <dbReference type="NCBI Taxonomy" id="2763045"/>
    <lineage>
        <taxon>Bacteria</taxon>
        <taxon>Bacillati</taxon>
        <taxon>Bacillota</taxon>
        <taxon>Clostridia</taxon>
        <taxon>Eubacteriales</taxon>
        <taxon>Eubacteriaceae</taxon>
        <taxon>Eubacterium</taxon>
    </lineage>
</organism>
<sequence>MEITPDTKIVGCCSFAEKIYPNDELVFVTNDIACKMIASKIFNLSVESISENNTDIYKGYREVTLNEEKMAHFYENLNENTLNLLTNEYVILKDLNNNVVDKLKWDGETYQTIRCKPYKSNSFGTLKPLDDIQAFAMDSINTNDITVLYGKAGSGKTTLPLNYIMQEIEKGRYKKCYIIYSYEPLKGAKTLGFEKGDHITKLIYSASIGNILSSKFGDIQQVEYMIDRDMLEIIPTANIRGWECPENSILLSTESQNLDVYTLKTIIQRCKSGCKQIYEGDVIEQKDTNVQNIGMNRLIEVFKGHKSFGCVKLKNNYRSELSELADLM</sequence>
<gene>
    <name evidence="4" type="ORF">H8S00_05275</name>
</gene>
<name>A0ABR7F1A4_9FIRM</name>
<keyword evidence="5" id="KW-1185">Reference proteome</keyword>
<keyword evidence="2" id="KW-0067">ATP-binding</keyword>
<accession>A0ABR7F1A4</accession>
<keyword evidence="1" id="KW-0547">Nucleotide-binding</keyword>
<dbReference type="InterPro" id="IPR051451">
    <property type="entry name" value="PhoH2-like"/>
</dbReference>
<comment type="caution">
    <text evidence="4">The sequence shown here is derived from an EMBL/GenBank/DDBJ whole genome shotgun (WGS) entry which is preliminary data.</text>
</comment>
<protein>
    <submittedName>
        <fullName evidence="4">PhoH family protein</fullName>
    </submittedName>
</protein>
<evidence type="ECO:0000259" key="3">
    <source>
        <dbReference type="Pfam" id="PF02562"/>
    </source>
</evidence>
<reference evidence="4 5" key="1">
    <citation type="submission" date="2020-08" db="EMBL/GenBank/DDBJ databases">
        <title>Genome public.</title>
        <authorList>
            <person name="Liu C."/>
            <person name="Sun Q."/>
        </authorList>
    </citation>
    <scope>NUCLEOTIDE SEQUENCE [LARGE SCALE GENOMIC DNA]</scope>
    <source>
        <strain evidence="4 5">BX4</strain>
    </source>
</reference>
<dbReference type="Proteomes" id="UP000597877">
    <property type="component" value="Unassembled WGS sequence"/>
</dbReference>
<dbReference type="PANTHER" id="PTHR30473">
    <property type="entry name" value="PROTEIN PHOH"/>
    <property type="match status" value="1"/>
</dbReference>
<dbReference type="PANTHER" id="PTHR30473:SF2">
    <property type="entry name" value="PIN DOMAIN-CONTAINING PROTEIN"/>
    <property type="match status" value="1"/>
</dbReference>
<evidence type="ECO:0000313" key="4">
    <source>
        <dbReference type="EMBL" id="MBC5667397.1"/>
    </source>
</evidence>
<dbReference type="SUPFAM" id="SSF52540">
    <property type="entry name" value="P-loop containing nucleoside triphosphate hydrolases"/>
    <property type="match status" value="1"/>
</dbReference>
<dbReference type="InterPro" id="IPR003714">
    <property type="entry name" value="PhoH"/>
</dbReference>
<dbReference type="Pfam" id="PF02562">
    <property type="entry name" value="PhoH"/>
    <property type="match status" value="1"/>
</dbReference>